<feature type="domain" description="LTD" evidence="4">
    <location>
        <begin position="321"/>
        <end position="434"/>
    </location>
</feature>
<dbReference type="InterPro" id="IPR055188">
    <property type="entry name" value="Choice_anch_I"/>
</dbReference>
<dbReference type="NCBIfam" id="NF038117">
    <property type="entry name" value="choice_anch_I"/>
    <property type="match status" value="1"/>
</dbReference>
<protein>
    <submittedName>
        <fullName evidence="5">Choice-of-anchor I family protein</fullName>
    </submittedName>
</protein>
<dbReference type="InterPro" id="IPR014755">
    <property type="entry name" value="Cu-Rt/internalin_Ig-like"/>
</dbReference>
<dbReference type="Gene3D" id="2.60.40.1220">
    <property type="match status" value="1"/>
</dbReference>
<dbReference type="InterPro" id="IPR015943">
    <property type="entry name" value="WD40/YVTN_repeat-like_dom_sf"/>
</dbReference>
<dbReference type="Gene3D" id="2.60.40.2030">
    <property type="match status" value="1"/>
</dbReference>
<dbReference type="RefSeq" id="WP_187466086.1">
    <property type="nucleotide sequence ID" value="NZ_JACSIT010000085.1"/>
</dbReference>
<dbReference type="EMBL" id="JACSIT010000085">
    <property type="protein sequence ID" value="MBC6993992.1"/>
    <property type="molecule type" value="Genomic_DNA"/>
</dbReference>
<dbReference type="InterPro" id="IPR036415">
    <property type="entry name" value="Lamin_tail_dom_sf"/>
</dbReference>
<dbReference type="SUPFAM" id="SSF51004">
    <property type="entry name" value="C-terminal (heme d1) domain of cytochrome cd1-nitrite reductase"/>
    <property type="match status" value="1"/>
</dbReference>
<dbReference type="InterPro" id="IPR001322">
    <property type="entry name" value="Lamin_tail_dom"/>
</dbReference>
<proteinExistence type="predicted"/>
<dbReference type="NCBIfam" id="TIGR04183">
    <property type="entry name" value="Por_Secre_tail"/>
    <property type="match status" value="1"/>
</dbReference>
<evidence type="ECO:0000313" key="5">
    <source>
        <dbReference type="EMBL" id="MBC6993992.1"/>
    </source>
</evidence>
<dbReference type="PROSITE" id="PS51841">
    <property type="entry name" value="LTD"/>
    <property type="match status" value="1"/>
</dbReference>
<evidence type="ECO:0000256" key="1">
    <source>
        <dbReference type="ARBA" id="ARBA00022729"/>
    </source>
</evidence>
<dbReference type="InterPro" id="IPR011048">
    <property type="entry name" value="Haem_d1_sf"/>
</dbReference>
<accession>A0A923PH65</accession>
<name>A0A923PH65_9BACT</name>
<dbReference type="SUPFAM" id="SSF141072">
    <property type="entry name" value="CalX-like"/>
    <property type="match status" value="1"/>
</dbReference>
<gene>
    <name evidence="5" type="ORF">H9S92_07455</name>
</gene>
<dbReference type="Gene3D" id="2.130.10.10">
    <property type="entry name" value="YVTN repeat-like/Quinoprotein amine dehydrogenase"/>
    <property type="match status" value="1"/>
</dbReference>
<reference evidence="5" key="1">
    <citation type="submission" date="2020-08" db="EMBL/GenBank/DDBJ databases">
        <title>Lewinella bacteria from marine environments.</title>
        <authorList>
            <person name="Zhong Y."/>
        </authorList>
    </citation>
    <scope>NUCLEOTIDE SEQUENCE</scope>
    <source>
        <strain evidence="5">KCTC 42187</strain>
    </source>
</reference>
<keyword evidence="6" id="KW-1185">Reference proteome</keyword>
<dbReference type="PANTHER" id="PTHR46928">
    <property type="entry name" value="MESENCHYME-SPECIFIC CELL SURFACE GLYCOPROTEIN"/>
    <property type="match status" value="1"/>
</dbReference>
<feature type="chain" id="PRO_5036780599" evidence="3">
    <location>
        <begin position="20"/>
        <end position="1181"/>
    </location>
</feature>
<organism evidence="5 6">
    <name type="scientific">Neolewinella lacunae</name>
    <dbReference type="NCBI Taxonomy" id="1517758"/>
    <lineage>
        <taxon>Bacteria</taxon>
        <taxon>Pseudomonadati</taxon>
        <taxon>Bacteroidota</taxon>
        <taxon>Saprospiria</taxon>
        <taxon>Saprospirales</taxon>
        <taxon>Lewinellaceae</taxon>
        <taxon>Neolewinella</taxon>
    </lineage>
</organism>
<comment type="caution">
    <text evidence="5">The sequence shown here is derived from an EMBL/GenBank/DDBJ whole genome shotgun (WGS) entry which is preliminary data.</text>
</comment>
<evidence type="ECO:0000313" key="6">
    <source>
        <dbReference type="Proteomes" id="UP000650081"/>
    </source>
</evidence>
<evidence type="ECO:0000259" key="4">
    <source>
        <dbReference type="PROSITE" id="PS51841"/>
    </source>
</evidence>
<dbReference type="InterPro" id="IPR052956">
    <property type="entry name" value="Mesenchyme-surface_protein"/>
</dbReference>
<dbReference type="Pfam" id="PF00932">
    <property type="entry name" value="LTD"/>
    <property type="match status" value="1"/>
</dbReference>
<evidence type="ECO:0000256" key="2">
    <source>
        <dbReference type="SAM" id="MobiDB-lite"/>
    </source>
</evidence>
<dbReference type="InterPro" id="IPR038081">
    <property type="entry name" value="CalX-like_sf"/>
</dbReference>
<feature type="signal peptide" evidence="3">
    <location>
        <begin position="1"/>
        <end position="19"/>
    </location>
</feature>
<dbReference type="AlphaFoldDB" id="A0A923PH65"/>
<sequence>MRAILLLFSLFFTGAWAFAQGTGDLSFIAWNADGDDGFAMVTWVELAPNTTILFRDEEWDGSAFGTGEGQAEWNTGDVAIPAGTVILFQNTSTPTPTVSFGTLSNTDIALSATSEGIFCFIGTDTQTPSTFICAIGNAGESVAFGTLAGTGLSVGTTAIVLPSGADVAEYVGPRTGLDVGGYQLALNDNANYLTQDGSGDQHNDGTAPDEPFSTTPFEISDMDLTPPSAVGVTINSSTQLTIQYSEAITPASAEALANYLLAPAVSIVSVVYDVDNNRAVLTHAGFTTAVAYTLTVSGLEDLAGNVQLTPSVFTDLLVNAARPNLRITEIMYNAPTGANELEFVEIWNFGAEAVELGGFVFRDEANFVYTFPAGELAANTGLLLASDADGAAAFYTGATFIDLPGSGNLLGNGGEALQLLNSIGDVIDAVEYDDAAPWPLAADGSGPSLELFSPELDQNLGTSWIASLNVVGNLGGIDVLASPGTYAAITLASASFQENHSIFLESQDTVRIPVSILGNLGQGSLTIAVESTNAIAGTDFELLTTTVDLATLPMGDATIEVSIAVVDNSVADNARYIALQLSGSNILGGSIGRHVVYLNDDDAEVPVATDALDLRFTTSYLVEGGGSAEILAHDATTDRLFVVNSINTKLHILDFSNPAAITEISQLDMTVYGSAITSVAVRNGLVAVSVDAGDFATGRVIFLDTDGAFINEVTVGSLPDHLSFTPDGNFVLTANEGQPSDDYTTDPEGSVSIVDLSAGVMSATVSTAGFTAFNGDLADLLAAGVRIFGPGATVAQDMEPEYITYSFDSGTAYVTCQENNALAIVDIASRTITDILPLGYKDYRELDNAFDFSDRTDSIVFANWPVLGMYQPDALDYFEVEGEGYLITANEGDARDYGAFSEESRISGLNLDPTAFPDADFLQQNTVLGRLNATTATGDTDGDGDIDEIYTYGSRSFSVWNATTGALVWDSGNELERITAADTTYGSLFNASNSNNNYKNRSDDKGPEPESVTTATIGGKVYGFIGLERIGGIMVYDLSDPTAPAFTTYVNNRTLGDDEGGDLGPEGLLYLPPTESPTDTGLIVVANEVSATVSVYTITNDELVSISDRPIVARTIKVFPNPTNLGVSYFERPVSYRLYDVRGTLVKSAENAAYAELSGLPAGTYILKSTQGEVARIVVSQ</sequence>
<dbReference type="Proteomes" id="UP000650081">
    <property type="component" value="Unassembled WGS sequence"/>
</dbReference>
<dbReference type="InterPro" id="IPR026444">
    <property type="entry name" value="Secre_tail"/>
</dbReference>
<evidence type="ECO:0000256" key="3">
    <source>
        <dbReference type="SAM" id="SignalP"/>
    </source>
</evidence>
<dbReference type="PANTHER" id="PTHR46928:SF1">
    <property type="entry name" value="MESENCHYME-SPECIFIC CELL SURFACE GLYCOPROTEIN"/>
    <property type="match status" value="1"/>
</dbReference>
<keyword evidence="1 3" id="KW-0732">Signal</keyword>
<dbReference type="SUPFAM" id="SSF74853">
    <property type="entry name" value="Lamin A/C globular tail domain"/>
    <property type="match status" value="1"/>
</dbReference>
<feature type="region of interest" description="Disordered" evidence="2">
    <location>
        <begin position="992"/>
        <end position="1012"/>
    </location>
</feature>
<dbReference type="Pfam" id="PF22494">
    <property type="entry name" value="choice_anch_I"/>
    <property type="match status" value="1"/>
</dbReference>